<evidence type="ECO:0000313" key="1">
    <source>
        <dbReference type="EMBL" id="KYQ51140.1"/>
    </source>
</evidence>
<keyword evidence="2" id="KW-1185">Reference proteome</keyword>
<accession>A0A151WTC4</accession>
<reference evidence="1 2" key="1">
    <citation type="submission" date="2015-09" db="EMBL/GenBank/DDBJ databases">
        <title>Trachymyrmex zeteki WGS genome.</title>
        <authorList>
            <person name="Nygaard S."/>
            <person name="Hu H."/>
            <person name="Boomsma J."/>
            <person name="Zhang G."/>
        </authorList>
    </citation>
    <scope>NUCLEOTIDE SEQUENCE [LARGE SCALE GENOMIC DNA]</scope>
    <source>
        <strain evidence="1">Tzet28-1</strain>
        <tissue evidence="1">Whole body</tissue>
    </source>
</reference>
<organism evidence="1 2">
    <name type="scientific">Mycetomoellerius zeteki</name>
    <dbReference type="NCBI Taxonomy" id="64791"/>
    <lineage>
        <taxon>Eukaryota</taxon>
        <taxon>Metazoa</taxon>
        <taxon>Ecdysozoa</taxon>
        <taxon>Arthropoda</taxon>
        <taxon>Hexapoda</taxon>
        <taxon>Insecta</taxon>
        <taxon>Pterygota</taxon>
        <taxon>Neoptera</taxon>
        <taxon>Endopterygota</taxon>
        <taxon>Hymenoptera</taxon>
        <taxon>Apocrita</taxon>
        <taxon>Aculeata</taxon>
        <taxon>Formicoidea</taxon>
        <taxon>Formicidae</taxon>
        <taxon>Myrmicinae</taxon>
        <taxon>Mycetomoellerius</taxon>
    </lineage>
</organism>
<dbReference type="Proteomes" id="UP000075809">
    <property type="component" value="Unassembled WGS sequence"/>
</dbReference>
<name>A0A151WTC4_9HYME</name>
<gene>
    <name evidence="1" type="ORF">ALC60_09788</name>
</gene>
<proteinExistence type="predicted"/>
<protein>
    <submittedName>
        <fullName evidence="1">Uncharacterized protein</fullName>
    </submittedName>
</protein>
<dbReference type="EMBL" id="KQ982757">
    <property type="protein sequence ID" value="KYQ51140.1"/>
    <property type="molecule type" value="Genomic_DNA"/>
</dbReference>
<sequence>MAEQNLNQGIELHSKAQAVSVAFPLGSRGATTAFPPFVPSVFTNSPCYLTVLVFSCSPSCARSTNNKTTPEPQSPFDDSDGLPHIAWHVRTHACVSHGIVNAVISHGNICGCMKLGYNAPCNLKSQALHHRDRHERKLGIAPGLSIHVGFFSVPVNEKGEYRVEKEREVEGLPTEWNHNLLTGGVETWRTGKVRSKGGYDSISLVTTGNDYSPSCAPHPVAAVTRAAPPLRGPSDVERTFPLKDVTGFIARANYDANCSNDECQRWDYRSTPHRRNSAIDTVSFDKEWLARSDENRTR</sequence>
<dbReference type="AlphaFoldDB" id="A0A151WTC4"/>
<evidence type="ECO:0000313" key="2">
    <source>
        <dbReference type="Proteomes" id="UP000075809"/>
    </source>
</evidence>